<dbReference type="SUPFAM" id="SSF51735">
    <property type="entry name" value="NAD(P)-binding Rossmann-fold domains"/>
    <property type="match status" value="1"/>
</dbReference>
<dbReference type="InterPro" id="IPR006176">
    <property type="entry name" value="3-OHacyl-CoA_DH_NAD-bd"/>
</dbReference>
<organism evidence="6 7">
    <name type="scientific">Pseudonocardia autotrophica</name>
    <name type="common">Amycolata autotrophica</name>
    <name type="synonym">Nocardia autotrophica</name>
    <dbReference type="NCBI Taxonomy" id="2074"/>
    <lineage>
        <taxon>Bacteria</taxon>
        <taxon>Bacillati</taxon>
        <taxon>Actinomycetota</taxon>
        <taxon>Actinomycetes</taxon>
        <taxon>Pseudonocardiales</taxon>
        <taxon>Pseudonocardiaceae</taxon>
        <taxon>Pseudonocardia</taxon>
    </lineage>
</organism>
<dbReference type="GO" id="GO:0006635">
    <property type="term" value="P:fatty acid beta-oxidation"/>
    <property type="evidence" value="ECO:0007669"/>
    <property type="project" value="TreeGrafter"/>
</dbReference>
<dbReference type="OrthoDB" id="3229174at2"/>
<dbReference type="GO" id="GO:0008691">
    <property type="term" value="F:3-hydroxybutyryl-CoA dehydrogenase activity"/>
    <property type="evidence" value="ECO:0007669"/>
    <property type="project" value="UniProtKB-EC"/>
</dbReference>
<dbReference type="EC" id="1.1.1.157" evidence="6"/>
<proteinExistence type="inferred from homology"/>
<comment type="similarity">
    <text evidence="2">Belongs to the 3-hydroxyacyl-CoA dehydrogenase family.</text>
</comment>
<feature type="domain" description="3-hydroxyacyl-CoA dehydrogenase NAD binding" evidence="5">
    <location>
        <begin position="7"/>
        <end position="112"/>
    </location>
</feature>
<evidence type="ECO:0000313" key="7">
    <source>
        <dbReference type="Proteomes" id="UP000194360"/>
    </source>
</evidence>
<keyword evidence="3 6" id="KW-0560">Oxidoreductase</keyword>
<dbReference type="Pfam" id="PF02737">
    <property type="entry name" value="3HCDH_N"/>
    <property type="match status" value="1"/>
</dbReference>
<name>A0A1Y2N9C2_PSEAH</name>
<evidence type="ECO:0000256" key="1">
    <source>
        <dbReference type="ARBA" id="ARBA00005086"/>
    </source>
</evidence>
<dbReference type="Gene3D" id="3.40.50.720">
    <property type="entry name" value="NAD(P)-binding Rossmann-like Domain"/>
    <property type="match status" value="1"/>
</dbReference>
<evidence type="ECO:0000259" key="4">
    <source>
        <dbReference type="Pfam" id="PF00725"/>
    </source>
</evidence>
<evidence type="ECO:0000313" key="6">
    <source>
        <dbReference type="EMBL" id="OSY44076.1"/>
    </source>
</evidence>
<dbReference type="InterPro" id="IPR006108">
    <property type="entry name" value="3HC_DH_C"/>
</dbReference>
<evidence type="ECO:0000259" key="5">
    <source>
        <dbReference type="Pfam" id="PF02737"/>
    </source>
</evidence>
<comment type="pathway">
    <text evidence="1">Lipid metabolism; butanoate metabolism.</text>
</comment>
<gene>
    <name evidence="6" type="primary">fadB2_2</name>
    <name evidence="6" type="ORF">BG845_00196</name>
</gene>
<dbReference type="EMBL" id="MIGB01000001">
    <property type="protein sequence ID" value="OSY44076.1"/>
    <property type="molecule type" value="Genomic_DNA"/>
</dbReference>
<dbReference type="AlphaFoldDB" id="A0A1Y2N9C2"/>
<accession>A0A1Y2N9C2</accession>
<evidence type="ECO:0000256" key="3">
    <source>
        <dbReference type="ARBA" id="ARBA00023002"/>
    </source>
</evidence>
<dbReference type="Pfam" id="PF00725">
    <property type="entry name" value="3HCDH"/>
    <property type="match status" value="1"/>
</dbReference>
<protein>
    <submittedName>
        <fullName evidence="6">3-hydroxybutyryl-CoA dehydrogenase</fullName>
        <ecNumber evidence="6">1.1.1.157</ecNumber>
    </submittedName>
</protein>
<dbReference type="Gene3D" id="1.10.1040.10">
    <property type="entry name" value="N-(1-d-carboxylethyl)-l-norvaline Dehydrogenase, domain 2"/>
    <property type="match status" value="1"/>
</dbReference>
<comment type="caution">
    <text evidence="6">The sequence shown here is derived from an EMBL/GenBank/DDBJ whole genome shotgun (WGS) entry which is preliminary data.</text>
</comment>
<evidence type="ECO:0000256" key="2">
    <source>
        <dbReference type="ARBA" id="ARBA00009463"/>
    </source>
</evidence>
<dbReference type="RefSeq" id="WP_085910542.1">
    <property type="nucleotide sequence ID" value="NZ_AP018920.1"/>
</dbReference>
<feature type="domain" description="3-hydroxyacyl-CoA dehydrogenase C-terminal" evidence="4">
    <location>
        <begin position="114"/>
        <end position="159"/>
    </location>
</feature>
<dbReference type="GO" id="GO:0070403">
    <property type="term" value="F:NAD+ binding"/>
    <property type="evidence" value="ECO:0007669"/>
    <property type="project" value="InterPro"/>
</dbReference>
<dbReference type="PANTHER" id="PTHR48075:SF9">
    <property type="entry name" value="3-HYDROXYBUTYRYL-COA DEHYDROGENASE"/>
    <property type="match status" value="1"/>
</dbReference>
<keyword evidence="7" id="KW-1185">Reference proteome</keyword>
<dbReference type="InterPro" id="IPR036291">
    <property type="entry name" value="NAD(P)-bd_dom_sf"/>
</dbReference>
<dbReference type="Proteomes" id="UP000194360">
    <property type="component" value="Unassembled WGS sequence"/>
</dbReference>
<reference evidence="6 7" key="1">
    <citation type="submission" date="2016-09" db="EMBL/GenBank/DDBJ databases">
        <title>Pseudonocardia autotrophica DSM535, a candidate organism with high potential of specific P450 cytochromes.</title>
        <authorList>
            <person name="Grumaz C."/>
            <person name="Vainshtein Y."/>
            <person name="Kirstahler P."/>
            <person name="Sohn K."/>
        </authorList>
    </citation>
    <scope>NUCLEOTIDE SEQUENCE [LARGE SCALE GENOMIC DNA]</scope>
    <source>
        <strain evidence="6 7">DSM 535</strain>
    </source>
</reference>
<dbReference type="STRING" id="2074.BG845_00196"/>
<sequence>MPGIERVGVIGAGTMGAAVAEACARAERDVLVVERCPATAAAGRERVLRSLDRAVRAGRLSSPERERAAWRLRWSTDTGELADRDLVIEAVPEDRTVKSRVLGAVCGVLKDDDAIDAGMRVGCAHPMGPLELADPVRLDTVRTVAEAMHAEYREPRFVPPISTATPRRPTRS</sequence>
<dbReference type="PANTHER" id="PTHR48075">
    <property type="entry name" value="3-HYDROXYACYL-COA DEHYDROGENASE FAMILY PROTEIN"/>
    <property type="match status" value="1"/>
</dbReference>
<dbReference type="InterPro" id="IPR013328">
    <property type="entry name" value="6PGD_dom2"/>
</dbReference>